<keyword evidence="3" id="KW-1185">Reference proteome</keyword>
<dbReference type="Proteomes" id="UP000060487">
    <property type="component" value="Unassembled WGS sequence"/>
</dbReference>
<sequence>MGFFTNYGKVTMDKIKNSVIEGLVSFDPEGATEAEIKEMEQKLEAVSVQAAKSRQTMLKEKDEADKIAAVYNQRIEAGELLNQKITVETDPAKKASLEKSLATLLENVEKMAADVDKEQQEATEAEEMFRYLEQITRDAAKKLKEAKSQYTQAMREMQKAKMQEQMAKEKEVATKTAAGLGTDNFNTALKAMKHITEDAAAKAEAAKLRSDLLKPVSLEDDANVTAALKEVKGEVQPTSLTERLSALKKK</sequence>
<gene>
    <name evidence="2" type="ORF">ASN18_0913</name>
</gene>
<organism evidence="2 3">
    <name type="scientific">Candidatus Magnetominusculus xianensis</name>
    <dbReference type="NCBI Taxonomy" id="1748249"/>
    <lineage>
        <taxon>Bacteria</taxon>
        <taxon>Pseudomonadati</taxon>
        <taxon>Nitrospirota</taxon>
        <taxon>Nitrospiria</taxon>
        <taxon>Nitrospirales</taxon>
        <taxon>Nitrospiraceae</taxon>
        <taxon>Candidatus Magnetominusculus</taxon>
    </lineage>
</organism>
<proteinExistence type="predicted"/>
<feature type="coiled-coil region" evidence="1">
    <location>
        <begin position="29"/>
        <end position="56"/>
    </location>
</feature>
<comment type="caution">
    <text evidence="2">The sequence shown here is derived from an EMBL/GenBank/DDBJ whole genome shotgun (WGS) entry which is preliminary data.</text>
</comment>
<evidence type="ECO:0000313" key="3">
    <source>
        <dbReference type="Proteomes" id="UP000060487"/>
    </source>
</evidence>
<evidence type="ECO:0008006" key="4">
    <source>
        <dbReference type="Google" id="ProtNLM"/>
    </source>
</evidence>
<dbReference type="RefSeq" id="WP_085051484.1">
    <property type="nucleotide sequence ID" value="NZ_LNQR01000032.1"/>
</dbReference>
<accession>A0ABR5SHC4</accession>
<keyword evidence="1" id="KW-0175">Coiled coil</keyword>
<protein>
    <recommendedName>
        <fullName evidence="4">Phage shock protein A</fullName>
    </recommendedName>
</protein>
<evidence type="ECO:0000256" key="1">
    <source>
        <dbReference type="SAM" id="Coils"/>
    </source>
</evidence>
<feature type="coiled-coil region" evidence="1">
    <location>
        <begin position="94"/>
        <end position="170"/>
    </location>
</feature>
<name>A0ABR5SHC4_9BACT</name>
<reference evidence="2 3" key="1">
    <citation type="submission" date="2015-11" db="EMBL/GenBank/DDBJ databases">
        <authorList>
            <person name="Lin W."/>
        </authorList>
    </citation>
    <scope>NUCLEOTIDE SEQUENCE [LARGE SCALE GENOMIC DNA]</scope>
    <source>
        <strain evidence="2 3">HCH-1</strain>
    </source>
</reference>
<evidence type="ECO:0000313" key="2">
    <source>
        <dbReference type="EMBL" id="KWT91089.1"/>
    </source>
</evidence>
<dbReference type="EMBL" id="LNQR01000032">
    <property type="protein sequence ID" value="KWT91089.1"/>
    <property type="molecule type" value="Genomic_DNA"/>
</dbReference>